<proteinExistence type="predicted"/>
<sequence>MMGIVVHLVILLVLIFPTDSVARRASFTPEQKAQLSRIQTIRVSALALTEKGFTSHELILQVVQRRFEELGFHVVTDATQPHDVEFHIICEERKHQQSVARFGGDNELTNTPDRLWHGPACQLSYLLEGRDLSWHKEVHPSIEQDSHILREAQDVDSGVAVFEQLTRELERFDFPVMLLSEWGQTHRLVSVLTNPETSPTRQLIILDLLRQFPDPEALPYLLKEVEQGQAPEQAIAAISGLGLEVVPHLQELFESQDRPVSIRAAAAKGLGRILRAEGDLEVMTILLTYLTNATSKIRSSSDIEFPVLTEVVWGVGSIHHRPTVALINNLQDRLWLIYDNSPEMKKLRDVVSVVHKYQDFNQL</sequence>
<dbReference type="SUPFAM" id="SSF48371">
    <property type="entry name" value="ARM repeat"/>
    <property type="match status" value="1"/>
</dbReference>
<dbReference type="Proteomes" id="UP001302494">
    <property type="component" value="Chromosome"/>
</dbReference>
<keyword evidence="2" id="KW-1185">Reference proteome</keyword>
<gene>
    <name evidence="1" type="ORF">PQG83_07120</name>
</gene>
<evidence type="ECO:0008006" key="3">
    <source>
        <dbReference type="Google" id="ProtNLM"/>
    </source>
</evidence>
<dbReference type="KEGG" id="nneo:PQG83_07120"/>
<evidence type="ECO:0000313" key="2">
    <source>
        <dbReference type="Proteomes" id="UP001302494"/>
    </source>
</evidence>
<organism evidence="1 2">
    <name type="scientific">Candidatus Nitrospira neomarina</name>
    <dbReference type="NCBI Taxonomy" id="3020899"/>
    <lineage>
        <taxon>Bacteria</taxon>
        <taxon>Pseudomonadati</taxon>
        <taxon>Nitrospirota</taxon>
        <taxon>Nitrospiria</taxon>
        <taxon>Nitrospirales</taxon>
        <taxon>Nitrospiraceae</taxon>
        <taxon>Nitrospira</taxon>
    </lineage>
</organism>
<name>A0AA96GLI7_9BACT</name>
<dbReference type="InterPro" id="IPR011989">
    <property type="entry name" value="ARM-like"/>
</dbReference>
<dbReference type="InterPro" id="IPR016024">
    <property type="entry name" value="ARM-type_fold"/>
</dbReference>
<accession>A0AA96GLI7</accession>
<protein>
    <recommendedName>
        <fullName evidence="3">HEAT repeat domain-containing protein</fullName>
    </recommendedName>
</protein>
<evidence type="ECO:0000313" key="1">
    <source>
        <dbReference type="EMBL" id="WNM63517.1"/>
    </source>
</evidence>
<dbReference type="RefSeq" id="WP_312748191.1">
    <property type="nucleotide sequence ID" value="NZ_CP116968.1"/>
</dbReference>
<dbReference type="EMBL" id="CP116968">
    <property type="protein sequence ID" value="WNM63517.1"/>
    <property type="molecule type" value="Genomic_DNA"/>
</dbReference>
<reference evidence="1 2" key="1">
    <citation type="submission" date="2023-01" db="EMBL/GenBank/DDBJ databases">
        <title>Cultivation and genomic characterization of new, ubiquitous marine nitrite-oxidizing bacteria from the Nitrospirales.</title>
        <authorList>
            <person name="Mueller A.J."/>
            <person name="Daebeler A."/>
            <person name="Herbold C.W."/>
            <person name="Kirkegaard R.H."/>
            <person name="Daims H."/>
        </authorList>
    </citation>
    <scope>NUCLEOTIDE SEQUENCE [LARGE SCALE GENOMIC DNA]</scope>
    <source>
        <strain evidence="1 2">DK</strain>
    </source>
</reference>
<dbReference type="Gene3D" id="1.25.10.10">
    <property type="entry name" value="Leucine-rich Repeat Variant"/>
    <property type="match status" value="1"/>
</dbReference>
<dbReference type="AlphaFoldDB" id="A0AA96GLI7"/>